<dbReference type="InterPro" id="IPR003497">
    <property type="entry name" value="BRO_N_domain"/>
</dbReference>
<dbReference type="Pfam" id="PF03374">
    <property type="entry name" value="ANT"/>
    <property type="match status" value="1"/>
</dbReference>
<evidence type="ECO:0000313" key="2">
    <source>
        <dbReference type="EMBL" id="TDD54571.1"/>
    </source>
</evidence>
<dbReference type="SMART" id="SM01040">
    <property type="entry name" value="Bro-N"/>
    <property type="match status" value="1"/>
</dbReference>
<protein>
    <recommendedName>
        <fullName evidence="1">Bro-N domain-containing protein</fullName>
    </recommendedName>
</protein>
<name>A0A4R4Z8F0_9ACTN</name>
<dbReference type="InterPro" id="IPR005039">
    <property type="entry name" value="Ant_C"/>
</dbReference>
<organism evidence="2 3">
    <name type="scientific">Nonomuraea terrae</name>
    <dbReference type="NCBI Taxonomy" id="2530383"/>
    <lineage>
        <taxon>Bacteria</taxon>
        <taxon>Bacillati</taxon>
        <taxon>Actinomycetota</taxon>
        <taxon>Actinomycetes</taxon>
        <taxon>Streptosporangiales</taxon>
        <taxon>Streptosporangiaceae</taxon>
        <taxon>Nonomuraea</taxon>
    </lineage>
</organism>
<dbReference type="RefSeq" id="WP_132609174.1">
    <property type="nucleotide sequence ID" value="NZ_SMKQ01000008.1"/>
</dbReference>
<reference evidence="2 3" key="1">
    <citation type="submission" date="2019-03" db="EMBL/GenBank/DDBJ databases">
        <title>Draft genome sequences of novel Actinobacteria.</title>
        <authorList>
            <person name="Sahin N."/>
            <person name="Ay H."/>
            <person name="Saygin H."/>
        </authorList>
    </citation>
    <scope>NUCLEOTIDE SEQUENCE [LARGE SCALE GENOMIC DNA]</scope>
    <source>
        <strain evidence="2 3">CH32</strain>
    </source>
</reference>
<evidence type="ECO:0000313" key="3">
    <source>
        <dbReference type="Proteomes" id="UP000295302"/>
    </source>
</evidence>
<evidence type="ECO:0000259" key="1">
    <source>
        <dbReference type="PROSITE" id="PS51750"/>
    </source>
</evidence>
<dbReference type="PROSITE" id="PS51750">
    <property type="entry name" value="BRO_N"/>
    <property type="match status" value="1"/>
</dbReference>
<accession>A0A4R4Z8F0</accession>
<dbReference type="GO" id="GO:0003677">
    <property type="term" value="F:DNA binding"/>
    <property type="evidence" value="ECO:0007669"/>
    <property type="project" value="InterPro"/>
</dbReference>
<comment type="caution">
    <text evidence="2">The sequence shown here is derived from an EMBL/GenBank/DDBJ whole genome shotgun (WGS) entry which is preliminary data.</text>
</comment>
<keyword evidence="3" id="KW-1185">Reference proteome</keyword>
<dbReference type="OrthoDB" id="9812611at2"/>
<dbReference type="Pfam" id="PF02498">
    <property type="entry name" value="Bro-N"/>
    <property type="match status" value="1"/>
</dbReference>
<sequence>MENSSLPPGWPAGQGQPSSDVALFGNIEWGIREFNETAILTATIDGTPYYEAAGLTALTGHTNAAKAVRDLVAPEHIERLDITPAQSIITSVRVGRPAVTLGPNPIRLFVTREGANRLVLDSRLPGARRLKAWLADEVMPAIEDNGSYIAPGTETIDLDLNDLGELEKLNLAFGHAIAAAKQERVGRLKAEARVAELEPAAAQAEVYASADGLTTKRAFARDVQQWYSPRGVKVTQQQVFDFLGHIGLIIRAAGSEHDQATAQAIKDDRAKNATKNVEMPDGTILKVKYGKLTSKGEKYAWRRIYAAIGEYGTLDLNVIRKAVVPVA</sequence>
<feature type="domain" description="Bro-N" evidence="1">
    <location>
        <begin position="31"/>
        <end position="146"/>
    </location>
</feature>
<gene>
    <name evidence="2" type="ORF">E1286_05105</name>
</gene>
<proteinExistence type="predicted"/>
<dbReference type="Proteomes" id="UP000295302">
    <property type="component" value="Unassembled WGS sequence"/>
</dbReference>
<dbReference type="AlphaFoldDB" id="A0A4R4Z8F0"/>
<dbReference type="EMBL" id="SMKQ01000008">
    <property type="protein sequence ID" value="TDD54571.1"/>
    <property type="molecule type" value="Genomic_DNA"/>
</dbReference>